<evidence type="ECO:0000313" key="1">
    <source>
        <dbReference type="EMBL" id="ADZ07447.1"/>
    </source>
</evidence>
<dbReference type="STRING" id="1604.LAC30SC_06615"/>
<protein>
    <submittedName>
        <fullName evidence="1">Uncharacterized protein</fullName>
    </submittedName>
</protein>
<organism evidence="1 2">
    <name type="scientific">Lactobacillus amylovorus</name>
    <dbReference type="NCBI Taxonomy" id="1604"/>
    <lineage>
        <taxon>Bacteria</taxon>
        <taxon>Bacillati</taxon>
        <taxon>Bacillota</taxon>
        <taxon>Bacilli</taxon>
        <taxon>Lactobacillales</taxon>
        <taxon>Lactobacillaceae</taxon>
        <taxon>Lactobacillus</taxon>
    </lineage>
</organism>
<proteinExistence type="predicted"/>
<dbReference type="HOGENOM" id="CLU_181455_0_0_9"/>
<dbReference type="RefSeq" id="WP_013642071.1">
    <property type="nucleotide sequence ID" value="NC_015214.1"/>
</dbReference>
<accession>F0TFF3</accession>
<dbReference type="KEGG" id="lai:LAC30SC_06615"/>
<sequence>MDKFSVTNLAVGTRGTAKEFLAAHTRDFLGQYGFKTQMFEDLMVFMSVKTKYGEMVVHKGDFLVYVGKGIWSLSKKCNK</sequence>
<evidence type="ECO:0000313" key="2">
    <source>
        <dbReference type="Proteomes" id="UP000007491"/>
    </source>
</evidence>
<dbReference type="AlphaFoldDB" id="F0TFF3"/>
<dbReference type="Proteomes" id="UP000007491">
    <property type="component" value="Chromosome"/>
</dbReference>
<reference key="2">
    <citation type="submission" date="2011-02" db="EMBL/GenBank/DDBJ databases">
        <authorList>
            <person name="Roh H."/>
            <person name="Ko H.-J."/>
            <person name="Kim S.-H."/>
            <person name="Choi I.-G."/>
            <person name="Oh S."/>
        </authorList>
    </citation>
    <scope>NUCLEOTIDE SEQUENCE</scope>
    <source>
        <strain>30SC</strain>
    </source>
</reference>
<gene>
    <name evidence="1" type="ordered locus">LAC30SC_06615</name>
</gene>
<reference evidence="1 2" key="1">
    <citation type="journal article" date="2011" name="J. Bacteriol.">
        <title>Complete genome sequencing of Lactobacillus acidophilus 30SC, isolated from swine intestine.</title>
        <authorList>
            <person name="Oh S."/>
            <person name="Roh H."/>
            <person name="Ko H.J."/>
            <person name="Kim S."/>
            <person name="Kim K.H."/>
            <person name="Lee S.E."/>
            <person name="Chang I.S."/>
            <person name="Kim S."/>
            <person name="Choi I.G."/>
        </authorList>
    </citation>
    <scope>NUCLEOTIDE SEQUENCE [LARGE SCALE GENOMIC DNA]</scope>
    <source>
        <strain evidence="1 2">30SC</strain>
    </source>
</reference>
<dbReference type="EMBL" id="CP002559">
    <property type="protein sequence ID" value="ADZ07447.1"/>
    <property type="molecule type" value="Genomic_DNA"/>
</dbReference>
<name>F0TFF3_LACAM</name>